<accession>A0A8C5QDA8</accession>
<evidence type="ECO:0000256" key="4">
    <source>
        <dbReference type="ARBA" id="ARBA00022989"/>
    </source>
</evidence>
<keyword evidence="3 6" id="KW-0812">Transmembrane</keyword>
<sequence>MQALPYNGAGYPVQVGDPMLSAPPIYENHGKAPPVMMAHVTNIPVSHTNVVNIEQNVSGVRDFLPWSIFNTLYMNFCCLGFCALVFSVKSRDRKMAGDRSGATNYGSTARKLNIAATTMTVILIFIIIILMISGLITLASSFSNYPYQP</sequence>
<protein>
    <recommendedName>
        <fullName evidence="9">Interferon-induced transmembrane protein 3</fullName>
    </recommendedName>
</protein>
<dbReference type="InterPro" id="IPR007593">
    <property type="entry name" value="CD225/Dispanin_fam"/>
</dbReference>
<evidence type="ECO:0000256" key="1">
    <source>
        <dbReference type="ARBA" id="ARBA00004370"/>
    </source>
</evidence>
<feature type="transmembrane region" description="Helical" evidence="6">
    <location>
        <begin position="63"/>
        <end position="86"/>
    </location>
</feature>
<comment type="subcellular location">
    <subcellularLocation>
        <location evidence="1">Membrane</location>
    </subcellularLocation>
</comment>
<proteinExistence type="inferred from homology"/>
<reference evidence="7" key="2">
    <citation type="submission" date="2025-09" db="UniProtKB">
        <authorList>
            <consortium name="Ensembl"/>
        </authorList>
    </citation>
    <scope>IDENTIFICATION</scope>
</reference>
<dbReference type="InterPro" id="IPR051517">
    <property type="entry name" value="IFITM_antiviral_protein"/>
</dbReference>
<keyword evidence="8" id="KW-1185">Reference proteome</keyword>
<dbReference type="PANTHER" id="PTHR13999">
    <property type="entry name" value="INTERFERON INDUCIBLE TRANSMEMBRANE PROTEIN"/>
    <property type="match status" value="1"/>
</dbReference>
<dbReference type="Ensembl" id="ENSLLET00000037143.1">
    <property type="protein sequence ID" value="ENSLLEP00000035780.1"/>
    <property type="gene ID" value="ENSLLEG00000022663.1"/>
</dbReference>
<evidence type="ECO:0000256" key="6">
    <source>
        <dbReference type="SAM" id="Phobius"/>
    </source>
</evidence>
<name>A0A8C5QDA8_9ANUR</name>
<evidence type="ECO:0000256" key="3">
    <source>
        <dbReference type="ARBA" id="ARBA00022692"/>
    </source>
</evidence>
<dbReference type="AlphaFoldDB" id="A0A8C5QDA8"/>
<evidence type="ECO:0000313" key="7">
    <source>
        <dbReference type="Ensembl" id="ENSLLEP00000035780.1"/>
    </source>
</evidence>
<evidence type="ECO:0000256" key="2">
    <source>
        <dbReference type="ARBA" id="ARBA00006843"/>
    </source>
</evidence>
<feature type="transmembrane region" description="Helical" evidence="6">
    <location>
        <begin position="120"/>
        <end position="142"/>
    </location>
</feature>
<dbReference type="GO" id="GO:0005886">
    <property type="term" value="C:plasma membrane"/>
    <property type="evidence" value="ECO:0007669"/>
    <property type="project" value="TreeGrafter"/>
</dbReference>
<dbReference type="GeneTree" id="ENSGT00950000182857"/>
<reference evidence="7" key="1">
    <citation type="submission" date="2025-08" db="UniProtKB">
        <authorList>
            <consortium name="Ensembl"/>
        </authorList>
    </citation>
    <scope>IDENTIFICATION</scope>
</reference>
<dbReference type="Proteomes" id="UP000694569">
    <property type="component" value="Unplaced"/>
</dbReference>
<keyword evidence="4 6" id="KW-1133">Transmembrane helix</keyword>
<evidence type="ECO:0000313" key="8">
    <source>
        <dbReference type="Proteomes" id="UP000694569"/>
    </source>
</evidence>
<keyword evidence="5 6" id="KW-0472">Membrane</keyword>
<dbReference type="Pfam" id="PF04505">
    <property type="entry name" value="CD225"/>
    <property type="match status" value="1"/>
</dbReference>
<organism evidence="7 8">
    <name type="scientific">Leptobrachium leishanense</name>
    <name type="common">Leishan spiny toad</name>
    <dbReference type="NCBI Taxonomy" id="445787"/>
    <lineage>
        <taxon>Eukaryota</taxon>
        <taxon>Metazoa</taxon>
        <taxon>Chordata</taxon>
        <taxon>Craniata</taxon>
        <taxon>Vertebrata</taxon>
        <taxon>Euteleostomi</taxon>
        <taxon>Amphibia</taxon>
        <taxon>Batrachia</taxon>
        <taxon>Anura</taxon>
        <taxon>Pelobatoidea</taxon>
        <taxon>Megophryidae</taxon>
        <taxon>Leptobrachium</taxon>
    </lineage>
</organism>
<evidence type="ECO:0000256" key="5">
    <source>
        <dbReference type="ARBA" id="ARBA00023136"/>
    </source>
</evidence>
<dbReference type="PANTHER" id="PTHR13999:SF4">
    <property type="entry name" value="INTERFERON-INDUCED TRANSMEMBRANE PROTEIN 3"/>
    <property type="match status" value="1"/>
</dbReference>
<comment type="similarity">
    <text evidence="2">Belongs to the CD225/Dispanin family.</text>
</comment>
<dbReference type="OrthoDB" id="9906841at2759"/>
<evidence type="ECO:0008006" key="9">
    <source>
        <dbReference type="Google" id="ProtNLM"/>
    </source>
</evidence>